<dbReference type="Gene3D" id="2.130.10.10">
    <property type="entry name" value="YVTN repeat-like/Quinoprotein amine dehydrogenase"/>
    <property type="match status" value="1"/>
</dbReference>
<reference evidence="4" key="1">
    <citation type="journal article" date="2020" name="J. Eukaryot. Microbiol.">
        <title>De novo Sequencing, Assembly and Annotation of the Transcriptome for the Free-Living Testate Amoeba Arcella intermedia.</title>
        <authorList>
            <person name="Ribeiro G.M."/>
            <person name="Porfirio-Sousa A.L."/>
            <person name="Maurer-Alcala X.X."/>
            <person name="Katz L.A."/>
            <person name="Lahr D.J.G."/>
        </authorList>
    </citation>
    <scope>NUCLEOTIDE SEQUENCE</scope>
</reference>
<evidence type="ECO:0000256" key="3">
    <source>
        <dbReference type="PROSITE-ProRule" id="PRU00221"/>
    </source>
</evidence>
<keyword evidence="2" id="KW-0677">Repeat</keyword>
<dbReference type="SUPFAM" id="SSF50978">
    <property type="entry name" value="WD40 repeat-like"/>
    <property type="match status" value="1"/>
</dbReference>
<dbReference type="InterPro" id="IPR037626">
    <property type="entry name" value="NUP37"/>
</dbReference>
<dbReference type="InterPro" id="IPR019775">
    <property type="entry name" value="WD40_repeat_CS"/>
</dbReference>
<evidence type="ECO:0000313" key="4">
    <source>
        <dbReference type="EMBL" id="NDV33949.1"/>
    </source>
</evidence>
<proteinExistence type="predicted"/>
<name>A0A6B2LA90_9EUKA</name>
<dbReference type="InterPro" id="IPR015943">
    <property type="entry name" value="WD40/YVTN_repeat-like_dom_sf"/>
</dbReference>
<dbReference type="EMBL" id="GIBP01004980">
    <property type="protein sequence ID" value="NDV33949.1"/>
    <property type="molecule type" value="Transcribed_RNA"/>
</dbReference>
<evidence type="ECO:0000256" key="2">
    <source>
        <dbReference type="ARBA" id="ARBA00022737"/>
    </source>
</evidence>
<dbReference type="GO" id="GO:0031080">
    <property type="term" value="C:nuclear pore outer ring"/>
    <property type="evidence" value="ECO:0007669"/>
    <property type="project" value="InterPro"/>
</dbReference>
<keyword evidence="1 3" id="KW-0853">WD repeat</keyword>
<dbReference type="InterPro" id="IPR001680">
    <property type="entry name" value="WD40_rpt"/>
</dbReference>
<dbReference type="PROSITE" id="PS50082">
    <property type="entry name" value="WD_REPEATS_2"/>
    <property type="match status" value="1"/>
</dbReference>
<dbReference type="PANTHER" id="PTHR22806">
    <property type="entry name" value="NUCLEOPORIN NUP37 P37 -RELATED"/>
    <property type="match status" value="1"/>
</dbReference>
<dbReference type="Pfam" id="PF00400">
    <property type="entry name" value="WD40"/>
    <property type="match status" value="1"/>
</dbReference>
<dbReference type="AlphaFoldDB" id="A0A6B2LA90"/>
<dbReference type="PROSITE" id="PS00678">
    <property type="entry name" value="WD_REPEATS_1"/>
    <property type="match status" value="1"/>
</dbReference>
<sequence>MIAQGSDARVTIFIRKVIANPTPSYSWDFNVVDIHHNTLITSFAWSPLSKSPSPENPTEETQLGFSTCGSDFKIQYFSVSSGKLNDKFNFSEKKSIKLGGHSDFINSCDFQYSSSLLLASTGDDNTCRIWDIEREKQLELIELQSPGRTVKWQSATQPDQIMIAEESGVLKFYDLRSRKVVLRFQVENRLATSDCFESGEGLDTNTLFGCAASNKWYLWQSQKAEPIYLELSAPLQHFKIHPQKTSYFATASHANIPNPTIWNIHSLSSPIHTPINHEGSTITGLSWLYPNKSDKDTTLVYTAGKYINFWQLST</sequence>
<evidence type="ECO:0000256" key="1">
    <source>
        <dbReference type="ARBA" id="ARBA00022574"/>
    </source>
</evidence>
<dbReference type="InterPro" id="IPR036322">
    <property type="entry name" value="WD40_repeat_dom_sf"/>
</dbReference>
<dbReference type="SMART" id="SM00320">
    <property type="entry name" value="WD40"/>
    <property type="match status" value="3"/>
</dbReference>
<feature type="repeat" description="WD" evidence="3">
    <location>
        <begin position="98"/>
        <end position="140"/>
    </location>
</feature>
<protein>
    <submittedName>
        <fullName evidence="4">Uncharacterized protein</fullName>
    </submittedName>
</protein>
<organism evidence="4">
    <name type="scientific">Arcella intermedia</name>
    <dbReference type="NCBI Taxonomy" id="1963864"/>
    <lineage>
        <taxon>Eukaryota</taxon>
        <taxon>Amoebozoa</taxon>
        <taxon>Tubulinea</taxon>
        <taxon>Elardia</taxon>
        <taxon>Arcellinida</taxon>
        <taxon>Sphaerothecina</taxon>
        <taxon>Arcellidae</taxon>
        <taxon>Arcella</taxon>
    </lineage>
</organism>
<dbReference type="PROSITE" id="PS50294">
    <property type="entry name" value="WD_REPEATS_REGION"/>
    <property type="match status" value="1"/>
</dbReference>
<dbReference type="PANTHER" id="PTHR22806:SF0">
    <property type="entry name" value="NUCLEOPORIN NUP37"/>
    <property type="match status" value="1"/>
</dbReference>
<accession>A0A6B2LA90</accession>